<accession>A0AAV7E7I1</accession>
<gene>
    <name evidence="2" type="ORF">H6P81_016180</name>
</gene>
<proteinExistence type="predicted"/>
<evidence type="ECO:0000313" key="2">
    <source>
        <dbReference type="EMBL" id="KAG9444840.1"/>
    </source>
</evidence>
<name>A0AAV7E7I1_ARIFI</name>
<keyword evidence="3" id="KW-1185">Reference proteome</keyword>
<protein>
    <submittedName>
        <fullName evidence="2">Uncharacterized protein</fullName>
    </submittedName>
</protein>
<organism evidence="2 3">
    <name type="scientific">Aristolochia fimbriata</name>
    <name type="common">White veined hardy Dutchman's pipe vine</name>
    <dbReference type="NCBI Taxonomy" id="158543"/>
    <lineage>
        <taxon>Eukaryota</taxon>
        <taxon>Viridiplantae</taxon>
        <taxon>Streptophyta</taxon>
        <taxon>Embryophyta</taxon>
        <taxon>Tracheophyta</taxon>
        <taxon>Spermatophyta</taxon>
        <taxon>Magnoliopsida</taxon>
        <taxon>Magnoliidae</taxon>
        <taxon>Piperales</taxon>
        <taxon>Aristolochiaceae</taxon>
        <taxon>Aristolochia</taxon>
    </lineage>
</organism>
<comment type="caution">
    <text evidence="2">The sequence shown here is derived from an EMBL/GenBank/DDBJ whole genome shotgun (WGS) entry which is preliminary data.</text>
</comment>
<reference evidence="2 3" key="1">
    <citation type="submission" date="2021-07" db="EMBL/GenBank/DDBJ databases">
        <title>The Aristolochia fimbriata genome: insights into angiosperm evolution, floral development and chemical biosynthesis.</title>
        <authorList>
            <person name="Jiao Y."/>
        </authorList>
    </citation>
    <scope>NUCLEOTIDE SEQUENCE [LARGE SCALE GENOMIC DNA]</scope>
    <source>
        <strain evidence="2">IBCAS-2021</strain>
        <tissue evidence="2">Leaf</tissue>
    </source>
</reference>
<evidence type="ECO:0000256" key="1">
    <source>
        <dbReference type="SAM" id="MobiDB-lite"/>
    </source>
</evidence>
<dbReference type="EMBL" id="JAINDJ010000006">
    <property type="protein sequence ID" value="KAG9444840.1"/>
    <property type="molecule type" value="Genomic_DNA"/>
</dbReference>
<dbReference type="Proteomes" id="UP000825729">
    <property type="component" value="Unassembled WGS sequence"/>
</dbReference>
<dbReference type="AlphaFoldDB" id="A0AAV7E7I1"/>
<feature type="region of interest" description="Disordered" evidence="1">
    <location>
        <begin position="51"/>
        <end position="81"/>
    </location>
</feature>
<sequence>MGLLRCARWVNILGADVRENVAARVFCARFMQSIRVDCSVGLRHMSNDGTASKNVTGVRSTHLRRSPTTAAVKGPRKGLKKGQLVTGPLAEWWPWSGRLFRGSRRPWQWSVAPVQRTLVLCVWRLWEEGFPLVACDSVATRRRDHRHNGRRGSADHSAVVACHGAGAENPNSLRAAATRIRMIDSQSRLLRHPRIYASSLLRSRQTPLSHSQSYIELEGYCALFV</sequence>
<evidence type="ECO:0000313" key="3">
    <source>
        <dbReference type="Proteomes" id="UP000825729"/>
    </source>
</evidence>